<dbReference type="EMBL" id="JANUAU010000010">
    <property type="protein sequence ID" value="MCS3678843.1"/>
    <property type="molecule type" value="Genomic_DNA"/>
</dbReference>
<keyword evidence="3" id="KW-1133">Transmembrane helix</keyword>
<feature type="region of interest" description="Disordered" evidence="5">
    <location>
        <begin position="1"/>
        <end position="23"/>
    </location>
</feature>
<evidence type="ECO:0000259" key="6">
    <source>
        <dbReference type="Pfam" id="PF06803"/>
    </source>
</evidence>
<keyword evidence="4" id="KW-0472">Membrane</keyword>
<dbReference type="Pfam" id="PF06803">
    <property type="entry name" value="DUF1232"/>
    <property type="match status" value="1"/>
</dbReference>
<keyword evidence="2" id="KW-0812">Transmembrane</keyword>
<reference evidence="7" key="1">
    <citation type="submission" date="2022-08" db="EMBL/GenBank/DDBJ databases">
        <title>Genomic Encyclopedia of Type Strains, Phase V (KMG-V): Genome sequencing to study the core and pangenomes of soil and plant-associated prokaryotes.</title>
        <authorList>
            <person name="Whitman W."/>
        </authorList>
    </citation>
    <scope>NUCLEOTIDE SEQUENCE</scope>
    <source>
        <strain evidence="7">0</strain>
    </source>
</reference>
<gene>
    <name evidence="7" type="ORF">GGP71_002785</name>
</gene>
<comment type="subcellular location">
    <subcellularLocation>
        <location evidence="1">Endomembrane system</location>
        <topology evidence="1">Multi-pass membrane protein</topology>
    </subcellularLocation>
</comment>
<sequence length="188" mass="20745">MADGQPTPSPAPQGDPSKNSPSASVLARLREQIQSVRDTRLADRLAQIDAEFVRENARRITEADLDTVVDRAEAIEARFRNDGGIRRLLDEGRLLLGLVRDVRAGRYRCLPVWTFSAVGFALLYVLNPFDLVPDALPVVGLLDDAAVVSVCLSLVEQDLQDYQAWRRASRNEEDPTDRDASGSDLISS</sequence>
<proteinExistence type="predicted"/>
<evidence type="ECO:0000256" key="3">
    <source>
        <dbReference type="ARBA" id="ARBA00022989"/>
    </source>
</evidence>
<evidence type="ECO:0000256" key="5">
    <source>
        <dbReference type="SAM" id="MobiDB-lite"/>
    </source>
</evidence>
<organism evidence="7 8">
    <name type="scientific">Salinibacter ruber</name>
    <dbReference type="NCBI Taxonomy" id="146919"/>
    <lineage>
        <taxon>Bacteria</taxon>
        <taxon>Pseudomonadati</taxon>
        <taxon>Rhodothermota</taxon>
        <taxon>Rhodothermia</taxon>
        <taxon>Rhodothermales</taxon>
        <taxon>Salinibacteraceae</taxon>
        <taxon>Salinibacter</taxon>
    </lineage>
</organism>
<feature type="region of interest" description="Disordered" evidence="5">
    <location>
        <begin position="166"/>
        <end position="188"/>
    </location>
</feature>
<evidence type="ECO:0000256" key="4">
    <source>
        <dbReference type="ARBA" id="ARBA00023136"/>
    </source>
</evidence>
<dbReference type="InterPro" id="IPR010652">
    <property type="entry name" value="DUF1232"/>
</dbReference>
<dbReference type="AlphaFoldDB" id="A0A9X2Q085"/>
<evidence type="ECO:0000313" key="7">
    <source>
        <dbReference type="EMBL" id="MCS3678843.1"/>
    </source>
</evidence>
<name>A0A9X2Q085_9BACT</name>
<dbReference type="GO" id="GO:0012505">
    <property type="term" value="C:endomembrane system"/>
    <property type="evidence" value="ECO:0007669"/>
    <property type="project" value="UniProtKB-SubCell"/>
</dbReference>
<evidence type="ECO:0000256" key="1">
    <source>
        <dbReference type="ARBA" id="ARBA00004127"/>
    </source>
</evidence>
<dbReference type="Proteomes" id="UP001155027">
    <property type="component" value="Unassembled WGS sequence"/>
</dbReference>
<protein>
    <submittedName>
        <fullName evidence="7">Uncharacterized membrane protein YkvA (DUF1232 family)</fullName>
    </submittedName>
</protein>
<feature type="domain" description="DUF1232" evidence="6">
    <location>
        <begin position="117"/>
        <end position="149"/>
    </location>
</feature>
<evidence type="ECO:0000313" key="8">
    <source>
        <dbReference type="Proteomes" id="UP001155027"/>
    </source>
</evidence>
<accession>A0A9X2Q085</accession>
<evidence type="ECO:0000256" key="2">
    <source>
        <dbReference type="ARBA" id="ARBA00022692"/>
    </source>
</evidence>
<dbReference type="RefSeq" id="WP_259080868.1">
    <property type="nucleotide sequence ID" value="NZ_JANUAU010000010.1"/>
</dbReference>
<feature type="compositionally biased region" description="Basic and acidic residues" evidence="5">
    <location>
        <begin position="169"/>
        <end position="181"/>
    </location>
</feature>
<comment type="caution">
    <text evidence="7">The sequence shown here is derived from an EMBL/GenBank/DDBJ whole genome shotgun (WGS) entry which is preliminary data.</text>
</comment>